<organism evidence="3 4">
    <name type="scientific">Spirosoma taeanense</name>
    <dbReference type="NCBI Taxonomy" id="2735870"/>
    <lineage>
        <taxon>Bacteria</taxon>
        <taxon>Pseudomonadati</taxon>
        <taxon>Bacteroidota</taxon>
        <taxon>Cytophagia</taxon>
        <taxon>Cytophagales</taxon>
        <taxon>Cytophagaceae</taxon>
        <taxon>Spirosoma</taxon>
    </lineage>
</organism>
<dbReference type="PANTHER" id="PTHR31616">
    <property type="entry name" value="TREHALASE"/>
    <property type="match status" value="1"/>
</dbReference>
<proteinExistence type="predicted"/>
<dbReference type="Pfam" id="PF00723">
    <property type="entry name" value="Glyco_hydro_15"/>
    <property type="match status" value="1"/>
</dbReference>
<dbReference type="PANTHER" id="PTHR31616:SF0">
    <property type="entry name" value="GLUCAN 1,4-ALPHA-GLUCOSIDASE"/>
    <property type="match status" value="1"/>
</dbReference>
<dbReference type="AlphaFoldDB" id="A0A6M5Y804"/>
<reference evidence="3 4" key="1">
    <citation type="submission" date="2020-05" db="EMBL/GenBank/DDBJ databases">
        <title>Genome sequencing of Spirosoma sp. TS118.</title>
        <authorList>
            <person name="Lee J.-H."/>
            <person name="Jeong S."/>
            <person name="Zhao L."/>
            <person name="Jung J.-H."/>
            <person name="Kim M.-K."/>
            <person name="Lim S."/>
        </authorList>
    </citation>
    <scope>NUCLEOTIDE SEQUENCE [LARGE SCALE GENOMIC DNA]</scope>
    <source>
        <strain evidence="3 4">TS118</strain>
    </source>
</reference>
<dbReference type="RefSeq" id="WP_171739345.1">
    <property type="nucleotide sequence ID" value="NZ_CP053435.1"/>
</dbReference>
<keyword evidence="3" id="KW-0378">Hydrolase</keyword>
<dbReference type="InterPro" id="IPR045582">
    <property type="entry name" value="Trehalase-like_N"/>
</dbReference>
<dbReference type="Gene3D" id="1.50.10.10">
    <property type="match status" value="1"/>
</dbReference>
<dbReference type="KEGG" id="stae:HNV11_09005"/>
<dbReference type="InterPro" id="IPR011613">
    <property type="entry name" value="GH15-like"/>
</dbReference>
<dbReference type="InterPro" id="IPR012341">
    <property type="entry name" value="6hp_glycosidase-like_sf"/>
</dbReference>
<evidence type="ECO:0000313" key="4">
    <source>
        <dbReference type="Proteomes" id="UP000502756"/>
    </source>
</evidence>
<dbReference type="GO" id="GO:0004553">
    <property type="term" value="F:hydrolase activity, hydrolyzing O-glycosyl compounds"/>
    <property type="evidence" value="ECO:0007669"/>
    <property type="project" value="UniProtKB-ARBA"/>
</dbReference>
<dbReference type="InterPro" id="IPR008928">
    <property type="entry name" value="6-hairpin_glycosidase_sf"/>
</dbReference>
<evidence type="ECO:0000259" key="1">
    <source>
        <dbReference type="Pfam" id="PF00723"/>
    </source>
</evidence>
<keyword evidence="4" id="KW-1185">Reference proteome</keyword>
<dbReference type="Proteomes" id="UP000502756">
    <property type="component" value="Chromosome"/>
</dbReference>
<accession>A0A6M5Y804</accession>
<gene>
    <name evidence="3" type="ORF">HNV11_09005</name>
</gene>
<evidence type="ECO:0000313" key="3">
    <source>
        <dbReference type="EMBL" id="QJW89506.1"/>
    </source>
</evidence>
<name>A0A6M5Y804_9BACT</name>
<sequence>MKYQPIENYGIIGDLNTVALVGLHGSIDFLCFPMFDSPSVFSALLDADKGGFFRIYPVHEGVNNLPHNKQLYLPDTNVLLTRFLSVDGVGEITDFMPVEDLYPGHALIRRVTTIRGKLTYRMECNPRFNYARSTHRVEQHDEAILFRSDGPDATVLRLVSNVPLTIQEGDAYAEFTLDSGQQADFTLELDTQTNSPQHDLSAFVTTRFQETVNFWKSWIDQSSYRGRWMEVVHRSALVLKLLTSSRYGAPVAAPTFSLPEAIGGSRNWDYRYTWIRDASFTVYTLLRLGYEKEAGQFMNWVEKQCGDIGQAGLLRLMYTLDGHKELEEVELEHLEGYKGSSPVRIGNAASKQVQLDIYGELLDAVYQYDKFGERISYDFWQDLCKQVEWVCDNWQWADQGIWEVRGGQREFLYSRLMCWVAIDRALKIGSHHSYPLPERWTQQRDRIFHTIHQDFWSDKLQSFVQYKGAETVDAATLLMPLVKFISPKDPRWLSTLRQIEEVLVSDSLVYRYRPDESLEGLTGSEGTFAMCTFWYVECLSRSGQLHKARLFFEKMLGYANHLGLYAEQLGLCGEHLGNFPQAFTHLGLISAALNLNDQLDNERNKQSE</sequence>
<dbReference type="Pfam" id="PF19291">
    <property type="entry name" value="TREH_N"/>
    <property type="match status" value="1"/>
</dbReference>
<evidence type="ECO:0000259" key="2">
    <source>
        <dbReference type="Pfam" id="PF19291"/>
    </source>
</evidence>
<dbReference type="EMBL" id="CP053435">
    <property type="protein sequence ID" value="QJW89506.1"/>
    <property type="molecule type" value="Genomic_DNA"/>
</dbReference>
<protein>
    <submittedName>
        <fullName evidence="3">Glycoside hydrolase family 15 protein</fullName>
    </submittedName>
</protein>
<dbReference type="GO" id="GO:0005975">
    <property type="term" value="P:carbohydrate metabolic process"/>
    <property type="evidence" value="ECO:0007669"/>
    <property type="project" value="InterPro"/>
</dbReference>
<feature type="domain" description="GH15-like" evidence="1">
    <location>
        <begin position="229"/>
        <end position="592"/>
    </location>
</feature>
<feature type="domain" description="Trehalase-like N-terminal" evidence="2">
    <location>
        <begin position="4"/>
        <end position="197"/>
    </location>
</feature>
<dbReference type="SUPFAM" id="SSF48208">
    <property type="entry name" value="Six-hairpin glycosidases"/>
    <property type="match status" value="1"/>
</dbReference>